<feature type="region of interest" description="Disordered" evidence="6">
    <location>
        <begin position="411"/>
        <end position="443"/>
    </location>
</feature>
<feature type="domain" description="C2H2-type" evidence="7">
    <location>
        <begin position="477"/>
        <end position="504"/>
    </location>
</feature>
<gene>
    <name evidence="8" type="ORF">PR048_027152</name>
</gene>
<dbReference type="SMART" id="SM00355">
    <property type="entry name" value="ZnF_C2H2"/>
    <property type="match status" value="2"/>
</dbReference>
<evidence type="ECO:0000256" key="3">
    <source>
        <dbReference type="ARBA" id="ARBA00022771"/>
    </source>
</evidence>
<dbReference type="PANTHER" id="PTHR14196:SF12">
    <property type="entry name" value="ZINC FINGER PROTEIN 208-LIKE"/>
    <property type="match status" value="1"/>
</dbReference>
<feature type="region of interest" description="Disordered" evidence="6">
    <location>
        <begin position="51"/>
        <end position="71"/>
    </location>
</feature>
<evidence type="ECO:0000256" key="4">
    <source>
        <dbReference type="ARBA" id="ARBA00022833"/>
    </source>
</evidence>
<protein>
    <recommendedName>
        <fullName evidence="7">C2H2-type domain-containing protein</fullName>
    </recommendedName>
</protein>
<evidence type="ECO:0000313" key="9">
    <source>
        <dbReference type="Proteomes" id="UP001159363"/>
    </source>
</evidence>
<dbReference type="InterPro" id="IPR050717">
    <property type="entry name" value="C2H2-ZF_Transcription_Reg"/>
</dbReference>
<evidence type="ECO:0000256" key="5">
    <source>
        <dbReference type="PROSITE-ProRule" id="PRU00042"/>
    </source>
</evidence>
<feature type="region of interest" description="Disordered" evidence="6">
    <location>
        <begin position="313"/>
        <end position="347"/>
    </location>
</feature>
<feature type="compositionally biased region" description="Pro residues" evidence="6">
    <location>
        <begin position="217"/>
        <end position="226"/>
    </location>
</feature>
<sequence length="524" mass="56669">MDITEAFRGEDISKTDFFDFVVAPEVSENQQGLQFSKTLKSMGIFIDNSDNHHSHLNHHHHHHHHHQAAENYHQDMKETNNNNLMLSSASSSSDGAILSNFVDNSFWGSAACEKEAVRIETAIFEDLNKFCWGHDQEVASPSSSSHKGESSSQCVATVTTASATSVGSVNNTDGTIYTLTILNGGSGDGAEAPEGNTTWYKLPVPGQSPKAEDSRQPPLPSPPHAPPLDLDSILNIIPHPSMANGHHHYPHNGYHHVSTPSPHQEVSVKVEAQFGYDEGAYGNTKTALSNNNSGAQSLLRSALQGKSFVARYNGAHKPSSEGAPPQGPGDDHGNGIFEERNNPNSAHSVDDLLLSQLDSVSYPEDYEKLKRIANEVAESASQYCGMAGSPPYLPLAEGMMGHHPHQLVHLPPVPAPPTTPKKKYSKSKSGAKGSQAPQSGGVRKERSLHYCSLCNKGFKDKYSVNVHIRTHTGEKPFTCTLCGKSFRQKAHLAKHYQTHMAQKSGPAPAKTSSSKSRFSGAKSS</sequence>
<dbReference type="Pfam" id="PF00096">
    <property type="entry name" value="zf-C2H2"/>
    <property type="match status" value="2"/>
</dbReference>
<feature type="compositionally biased region" description="Low complexity" evidence="6">
    <location>
        <begin position="510"/>
        <end position="524"/>
    </location>
</feature>
<keyword evidence="3 5" id="KW-0863">Zinc-finger</keyword>
<keyword evidence="4" id="KW-0862">Zinc</keyword>
<dbReference type="Gene3D" id="3.30.160.60">
    <property type="entry name" value="Classic Zinc Finger"/>
    <property type="match status" value="2"/>
</dbReference>
<organism evidence="8 9">
    <name type="scientific">Dryococelus australis</name>
    <dbReference type="NCBI Taxonomy" id="614101"/>
    <lineage>
        <taxon>Eukaryota</taxon>
        <taxon>Metazoa</taxon>
        <taxon>Ecdysozoa</taxon>
        <taxon>Arthropoda</taxon>
        <taxon>Hexapoda</taxon>
        <taxon>Insecta</taxon>
        <taxon>Pterygota</taxon>
        <taxon>Neoptera</taxon>
        <taxon>Polyneoptera</taxon>
        <taxon>Phasmatodea</taxon>
        <taxon>Verophasmatodea</taxon>
        <taxon>Anareolatae</taxon>
        <taxon>Phasmatidae</taxon>
        <taxon>Eurycanthinae</taxon>
        <taxon>Dryococelus</taxon>
    </lineage>
</organism>
<feature type="compositionally biased region" description="Low complexity" evidence="6">
    <location>
        <begin position="427"/>
        <end position="437"/>
    </location>
</feature>
<keyword evidence="1" id="KW-0479">Metal-binding</keyword>
<keyword evidence="2" id="KW-0677">Repeat</keyword>
<feature type="compositionally biased region" description="Basic residues" evidence="6">
    <location>
        <begin position="245"/>
        <end position="254"/>
    </location>
</feature>
<feature type="domain" description="C2H2-type" evidence="7">
    <location>
        <begin position="449"/>
        <end position="476"/>
    </location>
</feature>
<evidence type="ECO:0000256" key="2">
    <source>
        <dbReference type="ARBA" id="ARBA00022737"/>
    </source>
</evidence>
<dbReference type="InterPro" id="IPR036236">
    <property type="entry name" value="Znf_C2H2_sf"/>
</dbReference>
<evidence type="ECO:0000259" key="7">
    <source>
        <dbReference type="PROSITE" id="PS50157"/>
    </source>
</evidence>
<reference evidence="8 9" key="1">
    <citation type="submission" date="2023-02" db="EMBL/GenBank/DDBJ databases">
        <title>LHISI_Scaffold_Assembly.</title>
        <authorList>
            <person name="Stuart O.P."/>
            <person name="Cleave R."/>
            <person name="Magrath M.J.L."/>
            <person name="Mikheyev A.S."/>
        </authorList>
    </citation>
    <scope>NUCLEOTIDE SEQUENCE [LARGE SCALE GENOMIC DNA]</scope>
    <source>
        <strain evidence="8">Daus_M_001</strain>
        <tissue evidence="8">Leg muscle</tissue>
    </source>
</reference>
<feature type="region of interest" description="Disordered" evidence="6">
    <location>
        <begin position="496"/>
        <end position="524"/>
    </location>
</feature>
<evidence type="ECO:0000313" key="8">
    <source>
        <dbReference type="EMBL" id="KAJ8870851.1"/>
    </source>
</evidence>
<name>A0ABQ9GG55_9NEOP</name>
<feature type="compositionally biased region" description="Basic residues" evidence="6">
    <location>
        <begin position="54"/>
        <end position="66"/>
    </location>
</feature>
<comment type="caution">
    <text evidence="8">The sequence shown here is derived from an EMBL/GenBank/DDBJ whole genome shotgun (WGS) entry which is preliminary data.</text>
</comment>
<dbReference type="PANTHER" id="PTHR14196">
    <property type="entry name" value="ODD-SKIPPED - RELATED"/>
    <property type="match status" value="1"/>
</dbReference>
<dbReference type="PROSITE" id="PS00028">
    <property type="entry name" value="ZINC_FINGER_C2H2_1"/>
    <property type="match status" value="2"/>
</dbReference>
<proteinExistence type="predicted"/>
<dbReference type="SUPFAM" id="SSF57667">
    <property type="entry name" value="beta-beta-alpha zinc fingers"/>
    <property type="match status" value="1"/>
</dbReference>
<dbReference type="PROSITE" id="PS50157">
    <property type="entry name" value="ZINC_FINGER_C2H2_2"/>
    <property type="match status" value="2"/>
</dbReference>
<accession>A0ABQ9GG55</accession>
<evidence type="ECO:0000256" key="6">
    <source>
        <dbReference type="SAM" id="MobiDB-lite"/>
    </source>
</evidence>
<keyword evidence="9" id="KW-1185">Reference proteome</keyword>
<evidence type="ECO:0000256" key="1">
    <source>
        <dbReference type="ARBA" id="ARBA00022723"/>
    </source>
</evidence>
<dbReference type="EMBL" id="JARBHB010000012">
    <property type="protein sequence ID" value="KAJ8870851.1"/>
    <property type="molecule type" value="Genomic_DNA"/>
</dbReference>
<feature type="region of interest" description="Disordered" evidence="6">
    <location>
        <begin position="188"/>
        <end position="262"/>
    </location>
</feature>
<dbReference type="InterPro" id="IPR013087">
    <property type="entry name" value="Znf_C2H2_type"/>
</dbReference>
<feature type="compositionally biased region" description="Basic and acidic residues" evidence="6">
    <location>
        <begin position="329"/>
        <end position="341"/>
    </location>
</feature>
<dbReference type="Proteomes" id="UP001159363">
    <property type="component" value="Chromosome 11"/>
</dbReference>